<accession>A0A7V3ZWV2</accession>
<dbReference type="SUPFAM" id="SSF52540">
    <property type="entry name" value="P-loop containing nucleoside triphosphate hydrolases"/>
    <property type="match status" value="1"/>
</dbReference>
<protein>
    <recommendedName>
        <fullName evidence="1">AAA+ ATPase domain-containing protein</fullName>
    </recommendedName>
</protein>
<dbReference type="SMART" id="SM00382">
    <property type="entry name" value="AAA"/>
    <property type="match status" value="1"/>
</dbReference>
<proteinExistence type="predicted"/>
<dbReference type="Pfam" id="PF13401">
    <property type="entry name" value="AAA_22"/>
    <property type="match status" value="1"/>
</dbReference>
<evidence type="ECO:0000259" key="1">
    <source>
        <dbReference type="SMART" id="SM00382"/>
    </source>
</evidence>
<dbReference type="PANTHER" id="PTHR35894:SF1">
    <property type="entry name" value="PHOSPHORIBULOKINASE _ URIDINE KINASE FAMILY"/>
    <property type="match status" value="1"/>
</dbReference>
<sequence length="280" mass="32504">MKSQELILLNETILDFFGMRVNPFTNTPNIEFHYESRSFQEGYSAIYYVISRRLGFGMITGEVGTGKTQLLRYFLKNSPFHMVSAVVLNPLVKPRDLLKLILADFGVKEALKVRQISVLINLLYDFTLKKAQEGERVVIFIDEAQDLPLDTLESLRLISNFETEDSKLIDIILVGQPELEENLKRYELRQLDQRIWVRLRLRPLDMDEVEPYLVTRFEKSGAGRIFDNFIIGEVYNFSKGIPRLINALMERALLSAFVDDSKIIRPRHIKRAIESLMGER</sequence>
<dbReference type="InterPro" id="IPR003593">
    <property type="entry name" value="AAA+_ATPase"/>
</dbReference>
<dbReference type="InterPro" id="IPR052026">
    <property type="entry name" value="ExeA_AAA_ATPase_DNA-bind"/>
</dbReference>
<comment type="caution">
    <text evidence="2">The sequence shown here is derived from an EMBL/GenBank/DDBJ whole genome shotgun (WGS) entry which is preliminary data.</text>
</comment>
<name>A0A7V3ZWV2_UNCW3</name>
<evidence type="ECO:0000313" key="2">
    <source>
        <dbReference type="EMBL" id="HGL16805.1"/>
    </source>
</evidence>
<dbReference type="Gene3D" id="3.40.50.300">
    <property type="entry name" value="P-loop containing nucleotide triphosphate hydrolases"/>
    <property type="match status" value="1"/>
</dbReference>
<dbReference type="InterPro" id="IPR049945">
    <property type="entry name" value="AAA_22"/>
</dbReference>
<dbReference type="GO" id="GO:0016887">
    <property type="term" value="F:ATP hydrolysis activity"/>
    <property type="evidence" value="ECO:0007669"/>
    <property type="project" value="InterPro"/>
</dbReference>
<reference evidence="2" key="1">
    <citation type="journal article" date="2020" name="mSystems">
        <title>Genome- and Community-Level Interaction Insights into Carbon Utilization and Element Cycling Functions of Hydrothermarchaeota in Hydrothermal Sediment.</title>
        <authorList>
            <person name="Zhou Z."/>
            <person name="Liu Y."/>
            <person name="Xu W."/>
            <person name="Pan J."/>
            <person name="Luo Z.H."/>
            <person name="Li M."/>
        </authorList>
    </citation>
    <scope>NUCLEOTIDE SEQUENCE [LARGE SCALE GENOMIC DNA]</scope>
    <source>
        <strain evidence="2">SpSt-69</strain>
    </source>
</reference>
<organism evidence="2">
    <name type="scientific">candidate division WOR-3 bacterium</name>
    <dbReference type="NCBI Taxonomy" id="2052148"/>
    <lineage>
        <taxon>Bacteria</taxon>
        <taxon>Bacteria division WOR-3</taxon>
    </lineage>
</organism>
<dbReference type="AlphaFoldDB" id="A0A7V3ZWV2"/>
<dbReference type="PANTHER" id="PTHR35894">
    <property type="entry name" value="GENERAL SECRETION PATHWAY PROTEIN A-RELATED"/>
    <property type="match status" value="1"/>
</dbReference>
<gene>
    <name evidence="2" type="ORF">ENU66_00455</name>
</gene>
<dbReference type="InterPro" id="IPR027417">
    <property type="entry name" value="P-loop_NTPase"/>
</dbReference>
<feature type="domain" description="AAA+ ATPase" evidence="1">
    <location>
        <begin position="53"/>
        <end position="207"/>
    </location>
</feature>
<dbReference type="EMBL" id="DTDJ01000006">
    <property type="protein sequence ID" value="HGL16805.1"/>
    <property type="molecule type" value="Genomic_DNA"/>
</dbReference>